<feature type="compositionally biased region" description="Polar residues" evidence="1">
    <location>
        <begin position="386"/>
        <end position="413"/>
    </location>
</feature>
<dbReference type="EMBL" id="KN824285">
    <property type="protein sequence ID" value="KIM30216.1"/>
    <property type="molecule type" value="Genomic_DNA"/>
</dbReference>
<proteinExistence type="predicted"/>
<feature type="region of interest" description="Disordered" evidence="1">
    <location>
        <begin position="375"/>
        <end position="414"/>
    </location>
</feature>
<gene>
    <name evidence="3" type="ORF">M408DRAFT_295275</name>
</gene>
<organism evidence="3 4">
    <name type="scientific">Serendipita vermifera MAFF 305830</name>
    <dbReference type="NCBI Taxonomy" id="933852"/>
    <lineage>
        <taxon>Eukaryota</taxon>
        <taxon>Fungi</taxon>
        <taxon>Dikarya</taxon>
        <taxon>Basidiomycota</taxon>
        <taxon>Agaricomycotina</taxon>
        <taxon>Agaricomycetes</taxon>
        <taxon>Sebacinales</taxon>
        <taxon>Serendipitaceae</taxon>
        <taxon>Serendipita</taxon>
    </lineage>
</organism>
<dbReference type="Proteomes" id="UP000054097">
    <property type="component" value="Unassembled WGS sequence"/>
</dbReference>
<dbReference type="HOGENOM" id="CLU_511070_0_0_1"/>
<protein>
    <recommendedName>
        <fullName evidence="2">C2H2-type domain-containing protein</fullName>
    </recommendedName>
</protein>
<evidence type="ECO:0000259" key="2">
    <source>
        <dbReference type="PROSITE" id="PS00028"/>
    </source>
</evidence>
<reference evidence="3 4" key="1">
    <citation type="submission" date="2014-04" db="EMBL/GenBank/DDBJ databases">
        <authorList>
            <consortium name="DOE Joint Genome Institute"/>
            <person name="Kuo A."/>
            <person name="Zuccaro A."/>
            <person name="Kohler A."/>
            <person name="Nagy L.G."/>
            <person name="Floudas D."/>
            <person name="Copeland A."/>
            <person name="Barry K.W."/>
            <person name="Cichocki N."/>
            <person name="Veneault-Fourrey C."/>
            <person name="LaButti K."/>
            <person name="Lindquist E.A."/>
            <person name="Lipzen A."/>
            <person name="Lundell T."/>
            <person name="Morin E."/>
            <person name="Murat C."/>
            <person name="Sun H."/>
            <person name="Tunlid A."/>
            <person name="Henrissat B."/>
            <person name="Grigoriev I.V."/>
            <person name="Hibbett D.S."/>
            <person name="Martin F."/>
            <person name="Nordberg H.P."/>
            <person name="Cantor M.N."/>
            <person name="Hua S.X."/>
        </authorList>
    </citation>
    <scope>NUCLEOTIDE SEQUENCE [LARGE SCALE GENOMIC DNA]</scope>
    <source>
        <strain evidence="3 4">MAFF 305830</strain>
    </source>
</reference>
<feature type="compositionally biased region" description="Polar residues" evidence="1">
    <location>
        <begin position="267"/>
        <end position="283"/>
    </location>
</feature>
<feature type="region of interest" description="Disordered" evidence="1">
    <location>
        <begin position="267"/>
        <end position="308"/>
    </location>
</feature>
<dbReference type="InterPro" id="IPR013087">
    <property type="entry name" value="Znf_C2H2_type"/>
</dbReference>
<sequence>MSVYDRRNNAPNWEAPTCHSNLGLSLDPYEYTDWSFSANDPLPSNDQDGLVTYSQSQEYNTSNSLIPSQTKATHDDAQSFRKHDHGLNVNQNISQLHDPILHDHSNWTTGDGTPMLHQPPYHDHDPKFPTDWISSETDDITAAFSDDYSTAEETAHYTGTPSQSGHYQSLFGETHDFSEAGEEILSPSSTTAELVPNPATNYPDAAALTHTPFNHPVYNTQYHRAESYPTQEGSDVGSHHRSQREAYLVEHRGMHPYLPVQRSSHTHYSNMQNPVHASSNQDQPALHPQRSHTKVRKRPRAHRPLETPPNTLIIQPALTAAPYTPDTITDSATSSLGISVGTHYQAPSSHVYSTHEHSSTYNPHAIPLVHQSTDNTIASGHLPDETYTSSNINDPTSTASSSNQTVDQPSLNQPLPDLQVHHLYRLQQCVPRHLKAYLDKCRPGDKRQLVLKTIAAMLSIDANKIDERNDKQLSELLLTLCEQKLYVVETGGPRKGVTAARCAFGTCTKAFGENNRIRNLMHHLVHEHLQLDPFICGFTGCDTAFPWPDDRPRHERKLHGYFYKP</sequence>
<reference evidence="4" key="2">
    <citation type="submission" date="2015-01" db="EMBL/GenBank/DDBJ databases">
        <title>Evolutionary Origins and Diversification of the Mycorrhizal Mutualists.</title>
        <authorList>
            <consortium name="DOE Joint Genome Institute"/>
            <consortium name="Mycorrhizal Genomics Consortium"/>
            <person name="Kohler A."/>
            <person name="Kuo A."/>
            <person name="Nagy L.G."/>
            <person name="Floudas D."/>
            <person name="Copeland A."/>
            <person name="Barry K.W."/>
            <person name="Cichocki N."/>
            <person name="Veneault-Fourrey C."/>
            <person name="LaButti K."/>
            <person name="Lindquist E.A."/>
            <person name="Lipzen A."/>
            <person name="Lundell T."/>
            <person name="Morin E."/>
            <person name="Murat C."/>
            <person name="Riley R."/>
            <person name="Ohm R."/>
            <person name="Sun H."/>
            <person name="Tunlid A."/>
            <person name="Henrissat B."/>
            <person name="Grigoriev I.V."/>
            <person name="Hibbett D.S."/>
            <person name="Martin F."/>
        </authorList>
    </citation>
    <scope>NUCLEOTIDE SEQUENCE [LARGE SCALE GENOMIC DNA]</scope>
    <source>
        <strain evidence="4">MAFF 305830</strain>
    </source>
</reference>
<dbReference type="PROSITE" id="PS00028">
    <property type="entry name" value="ZINC_FINGER_C2H2_1"/>
    <property type="match status" value="1"/>
</dbReference>
<evidence type="ECO:0000256" key="1">
    <source>
        <dbReference type="SAM" id="MobiDB-lite"/>
    </source>
</evidence>
<dbReference type="AlphaFoldDB" id="A0A0C3BFJ6"/>
<evidence type="ECO:0000313" key="3">
    <source>
        <dbReference type="EMBL" id="KIM30216.1"/>
    </source>
</evidence>
<accession>A0A0C3BFJ6</accession>
<feature type="compositionally biased region" description="Basic residues" evidence="1">
    <location>
        <begin position="289"/>
        <end position="302"/>
    </location>
</feature>
<evidence type="ECO:0000313" key="4">
    <source>
        <dbReference type="Proteomes" id="UP000054097"/>
    </source>
</evidence>
<feature type="domain" description="C2H2-type" evidence="2">
    <location>
        <begin position="536"/>
        <end position="559"/>
    </location>
</feature>
<keyword evidence="4" id="KW-1185">Reference proteome</keyword>
<name>A0A0C3BFJ6_SERVB</name>